<feature type="compositionally biased region" description="Polar residues" evidence="1">
    <location>
        <begin position="462"/>
        <end position="473"/>
    </location>
</feature>
<dbReference type="InParanoid" id="W7XC17"/>
<dbReference type="GeneID" id="24436937"/>
<sequence length="666" mass="77841">MYDYANNYIEPSFRSQTFIHDTQIDLTLNKDLVAFRYEYDTNLSVDLIQKNQNKTYVVYMAYFYLFNRSEQVVVQLDVIDCTNPILIGFKCLNFSKILNYTLSLDTKNSLVSQININTYGCYDLDNFKTYIPENCANQKEIDSIINGQNGVLRLQLLTSQYNTSSQEVQNSYRNAYVFTLANQQILSRIKVQKQVTSVKKGLLIQEKTSFSSPISYTQQDQTLDKNYTDKYVGVEPYSKMLIYLDELVQQTEIQYPSLPQVFSQVNSTLTLLMMVGVIGRAVSSKSIRKDFLLLFLNNIYQDTLFQILKQDSINYQLDQQQNNNQQQLKKQIPEEEKTKQILNKEEEIELNDVKESDELTPSQLIPSFQSKQKQQLDGKLSTFSIQNDQTNQLQDTLNVSIQIYEQQYMENAQNKFKCLDNLNFSCKEQQILKQKSLNQINLKSFFQLSNQTMKKNKIKESIINQKTSSTKENNSVKKKSSQYQQKQKQAKAEEEISEKQNSSNYKQRISEMQKMGFSDKVKNLIFGYKICKRRKEKENYLNTQRQIQAIQKQLLSELNILNFFSDFMFLKKAIMLILTQDQLAALKYIGLSSNNLDLDQNNIENSFDQYENSLSHYEKQNLILKSEKLQQKFIENFLNRCSGSSNNLNDLDIQILSQLKQSYINK</sequence>
<reference evidence="3" key="1">
    <citation type="journal article" date="2006" name="PLoS Biol.">
        <title>Macronuclear genome sequence of the ciliate Tetrahymena thermophila, a model eukaryote.</title>
        <authorList>
            <person name="Eisen J.A."/>
            <person name="Coyne R.S."/>
            <person name="Wu M."/>
            <person name="Wu D."/>
            <person name="Thiagarajan M."/>
            <person name="Wortman J.R."/>
            <person name="Badger J.H."/>
            <person name="Ren Q."/>
            <person name="Amedeo P."/>
            <person name="Jones K.M."/>
            <person name="Tallon L.J."/>
            <person name="Delcher A.L."/>
            <person name="Salzberg S.L."/>
            <person name="Silva J.C."/>
            <person name="Haas B.J."/>
            <person name="Majoros W.H."/>
            <person name="Farzad M."/>
            <person name="Carlton J.M."/>
            <person name="Smith R.K. Jr."/>
            <person name="Garg J."/>
            <person name="Pearlman R.E."/>
            <person name="Karrer K.M."/>
            <person name="Sun L."/>
            <person name="Manning G."/>
            <person name="Elde N.C."/>
            <person name="Turkewitz A.P."/>
            <person name="Asai D.J."/>
            <person name="Wilkes D.E."/>
            <person name="Wang Y."/>
            <person name="Cai H."/>
            <person name="Collins K."/>
            <person name="Stewart B.A."/>
            <person name="Lee S.R."/>
            <person name="Wilamowska K."/>
            <person name="Weinberg Z."/>
            <person name="Ruzzo W.L."/>
            <person name="Wloga D."/>
            <person name="Gaertig J."/>
            <person name="Frankel J."/>
            <person name="Tsao C.-C."/>
            <person name="Gorovsky M.A."/>
            <person name="Keeling P.J."/>
            <person name="Waller R.F."/>
            <person name="Patron N.J."/>
            <person name="Cherry J.M."/>
            <person name="Stover N.A."/>
            <person name="Krieger C.J."/>
            <person name="del Toro C."/>
            <person name="Ryder H.F."/>
            <person name="Williamson S.C."/>
            <person name="Barbeau R.A."/>
            <person name="Hamilton E.P."/>
            <person name="Orias E."/>
        </authorList>
    </citation>
    <scope>NUCLEOTIDE SEQUENCE [LARGE SCALE GENOMIC DNA]</scope>
    <source>
        <strain evidence="3">SB210</strain>
    </source>
</reference>
<dbReference type="Proteomes" id="UP000009168">
    <property type="component" value="Unassembled WGS sequence"/>
</dbReference>
<dbReference type="RefSeq" id="XP_012652610.1">
    <property type="nucleotide sequence ID" value="XM_012797156.1"/>
</dbReference>
<accession>W7XC17</accession>
<dbReference type="AlphaFoldDB" id="W7XC17"/>
<evidence type="ECO:0000313" key="2">
    <source>
        <dbReference type="EMBL" id="EWS74897.1"/>
    </source>
</evidence>
<proteinExistence type="predicted"/>
<gene>
    <name evidence="2" type="ORF">TTHERM_000037449</name>
</gene>
<feature type="region of interest" description="Disordered" evidence="1">
    <location>
        <begin position="459"/>
        <end position="505"/>
    </location>
</feature>
<protein>
    <submittedName>
        <fullName evidence="2">AMP-binding enzyme family protein</fullName>
    </submittedName>
</protein>
<dbReference type="EMBL" id="GG662720">
    <property type="protein sequence ID" value="EWS74897.1"/>
    <property type="molecule type" value="Genomic_DNA"/>
</dbReference>
<keyword evidence="3" id="KW-1185">Reference proteome</keyword>
<organism evidence="2 3">
    <name type="scientific">Tetrahymena thermophila (strain SB210)</name>
    <dbReference type="NCBI Taxonomy" id="312017"/>
    <lineage>
        <taxon>Eukaryota</taxon>
        <taxon>Sar</taxon>
        <taxon>Alveolata</taxon>
        <taxon>Ciliophora</taxon>
        <taxon>Intramacronucleata</taxon>
        <taxon>Oligohymenophorea</taxon>
        <taxon>Hymenostomatida</taxon>
        <taxon>Tetrahymenina</taxon>
        <taxon>Tetrahymenidae</taxon>
        <taxon>Tetrahymena</taxon>
    </lineage>
</organism>
<evidence type="ECO:0000313" key="3">
    <source>
        <dbReference type="Proteomes" id="UP000009168"/>
    </source>
</evidence>
<name>W7XC17_TETTS</name>
<evidence type="ECO:0000256" key="1">
    <source>
        <dbReference type="SAM" id="MobiDB-lite"/>
    </source>
</evidence>
<dbReference type="KEGG" id="tet:TTHERM_000037449"/>